<gene>
    <name evidence="2" type="ORF">CN684_00445</name>
</gene>
<comment type="caution">
    <text evidence="2">The sequence shown here is derived from an EMBL/GenBank/DDBJ whole genome shotgun (WGS) entry which is preliminary data.</text>
</comment>
<dbReference type="InterPro" id="IPR023213">
    <property type="entry name" value="CAT-like_dom_sf"/>
</dbReference>
<dbReference type="PANTHER" id="PTHR28037">
    <property type="entry name" value="ALCOHOL O-ACETYLTRANSFERASE 1-RELATED"/>
    <property type="match status" value="1"/>
</dbReference>
<dbReference type="GO" id="GO:0008610">
    <property type="term" value="P:lipid biosynthetic process"/>
    <property type="evidence" value="ECO:0007669"/>
    <property type="project" value="UniProtKB-ARBA"/>
</dbReference>
<organism evidence="2 3">
    <name type="scientific">Bacillus wiedmannii</name>
    <dbReference type="NCBI Taxonomy" id="1890302"/>
    <lineage>
        <taxon>Bacteria</taxon>
        <taxon>Bacillati</taxon>
        <taxon>Bacillota</taxon>
        <taxon>Bacilli</taxon>
        <taxon>Bacillales</taxon>
        <taxon>Bacillaceae</taxon>
        <taxon>Bacillus</taxon>
        <taxon>Bacillus cereus group</taxon>
    </lineage>
</organism>
<accession>A0A2C4GHZ8</accession>
<dbReference type="EMBL" id="NUEL01000003">
    <property type="protein sequence ID" value="PEJ11470.1"/>
    <property type="molecule type" value="Genomic_DNA"/>
</dbReference>
<name>A0A2C4GHZ8_9BACI</name>
<evidence type="ECO:0000313" key="2">
    <source>
        <dbReference type="EMBL" id="PEJ11470.1"/>
    </source>
</evidence>
<dbReference type="PANTHER" id="PTHR28037:SF1">
    <property type="entry name" value="ALCOHOL O-ACETYLTRANSFERASE 1-RELATED"/>
    <property type="match status" value="1"/>
</dbReference>
<dbReference type="GO" id="GO:0003824">
    <property type="term" value="F:catalytic activity"/>
    <property type="evidence" value="ECO:0007669"/>
    <property type="project" value="InterPro"/>
</dbReference>
<dbReference type="Proteomes" id="UP000220045">
    <property type="component" value="Unassembled WGS sequence"/>
</dbReference>
<dbReference type="RefSeq" id="WP_098092477.1">
    <property type="nucleotide sequence ID" value="NZ_NUEL01000003.1"/>
</dbReference>
<dbReference type="Gene3D" id="3.30.559.30">
    <property type="entry name" value="Nonribosomal peptide synthetase, condensation domain"/>
    <property type="match status" value="1"/>
</dbReference>
<dbReference type="Gene3D" id="3.30.559.10">
    <property type="entry name" value="Chloramphenicol acetyltransferase-like domain"/>
    <property type="match status" value="1"/>
</dbReference>
<dbReference type="AlphaFoldDB" id="A0A2C4GHZ8"/>
<dbReference type="Pfam" id="PF00668">
    <property type="entry name" value="Condensation"/>
    <property type="match status" value="1"/>
</dbReference>
<evidence type="ECO:0000313" key="3">
    <source>
        <dbReference type="Proteomes" id="UP000220045"/>
    </source>
</evidence>
<dbReference type="SUPFAM" id="SSF52777">
    <property type="entry name" value="CoA-dependent acyltransferases"/>
    <property type="match status" value="2"/>
</dbReference>
<dbReference type="InterPro" id="IPR001242">
    <property type="entry name" value="Condensation_dom"/>
</dbReference>
<feature type="domain" description="Condensation" evidence="1">
    <location>
        <begin position="38"/>
        <end position="256"/>
    </location>
</feature>
<proteinExistence type="predicted"/>
<sequence>MSELTINKHFSNIPDEFPTSGQDWANHIAGFYNSDTLIKVVLELEGHLDLYLIKKAIRISIDAVPVLGCSFEERDSEPVWKRFINIDAMEWCLFEESQNQQASLENFLISSFLPNNRQFQTKLIRTDSNDILCLVFNHACSDAAGIKDYLNILSEIYNNLIENKDYYPVSNAFENMDTQKIFKNLGISNLSQAWNPKQEASAPTWAFPYNKEKKQSLKVAVHKLNQKEFKSLYLYAKERDATINDLIMTAFYRALFVLIKTNDLEPMEITTTADLRRYLPTKKAQSICNLSGKINMKLMKINNETFDGTLNRISLMMKNLKKNNPGINNAIAMELLRGMGYKNVSLFLENSSKKAIANEKSSPLFSNMGIIAKYPLKMGNTLVKDAYIVSPAGYPPNFIFAFGSYNDILTMTVSYYEPTTSTEDITHFFNLLTNELSSRL</sequence>
<dbReference type="InterPro" id="IPR052058">
    <property type="entry name" value="Alcohol_O-acetyltransferase"/>
</dbReference>
<reference evidence="2 3" key="1">
    <citation type="submission" date="2017-09" db="EMBL/GenBank/DDBJ databases">
        <title>Large-scale bioinformatics analysis of Bacillus genomes uncovers conserved roles of natural products in bacterial physiology.</title>
        <authorList>
            <consortium name="Agbiome Team Llc"/>
            <person name="Bleich R.M."/>
            <person name="Grubbs K.J."/>
            <person name="Santa Maria K.C."/>
            <person name="Allen S.E."/>
            <person name="Farag S."/>
            <person name="Shank E.A."/>
            <person name="Bowers A."/>
        </authorList>
    </citation>
    <scope>NUCLEOTIDE SEQUENCE [LARGE SCALE GENOMIC DNA]</scope>
    <source>
        <strain evidence="2 3">AFS004017</strain>
    </source>
</reference>
<evidence type="ECO:0000259" key="1">
    <source>
        <dbReference type="Pfam" id="PF00668"/>
    </source>
</evidence>
<protein>
    <recommendedName>
        <fullName evidence="1">Condensation domain-containing protein</fullName>
    </recommendedName>
</protein>